<keyword evidence="12" id="KW-1185">Reference proteome</keyword>
<name>V5HJN5_9VIBR</name>
<keyword evidence="6" id="KW-0067">ATP-binding</keyword>
<comment type="similarity">
    <text evidence="2 9">Belongs to the RecN family.</text>
</comment>
<evidence type="ECO:0000256" key="6">
    <source>
        <dbReference type="ARBA" id="ARBA00022840"/>
    </source>
</evidence>
<dbReference type="InterPro" id="IPR027417">
    <property type="entry name" value="P-loop_NTPase"/>
</dbReference>
<evidence type="ECO:0000256" key="3">
    <source>
        <dbReference type="ARBA" id="ARBA00021315"/>
    </source>
</evidence>
<dbReference type="GO" id="GO:0043590">
    <property type="term" value="C:bacterial nucleoid"/>
    <property type="evidence" value="ECO:0007669"/>
    <property type="project" value="TreeGrafter"/>
</dbReference>
<dbReference type="Proteomes" id="UP000017800">
    <property type="component" value="Unassembled WGS sequence"/>
</dbReference>
<evidence type="ECO:0000313" key="12">
    <source>
        <dbReference type="Proteomes" id="UP000017800"/>
    </source>
</evidence>
<organism evidence="11 12">
    <name type="scientific">Vibrio halioticoli NBRC 102217</name>
    <dbReference type="NCBI Taxonomy" id="1219072"/>
    <lineage>
        <taxon>Bacteria</taxon>
        <taxon>Pseudomonadati</taxon>
        <taxon>Pseudomonadota</taxon>
        <taxon>Gammaproteobacteria</taxon>
        <taxon>Vibrionales</taxon>
        <taxon>Vibrionaceae</taxon>
        <taxon>Vibrio</taxon>
    </lineage>
</organism>
<dbReference type="AlphaFoldDB" id="V5HJN5"/>
<evidence type="ECO:0000259" key="10">
    <source>
        <dbReference type="Pfam" id="PF02463"/>
    </source>
</evidence>
<dbReference type="NCBIfam" id="NF008121">
    <property type="entry name" value="PRK10869.1"/>
    <property type="match status" value="1"/>
</dbReference>
<dbReference type="Pfam" id="PF02463">
    <property type="entry name" value="SMC_N"/>
    <property type="match status" value="1"/>
</dbReference>
<evidence type="ECO:0000313" key="11">
    <source>
        <dbReference type="EMBL" id="GAD89470.1"/>
    </source>
</evidence>
<keyword evidence="5 9" id="KW-0227">DNA damage</keyword>
<comment type="caution">
    <text evidence="11">The sequence shown here is derived from an EMBL/GenBank/DDBJ whole genome shotgun (WGS) entry which is preliminary data.</text>
</comment>
<dbReference type="PANTHER" id="PTHR11059">
    <property type="entry name" value="DNA REPAIR PROTEIN RECN"/>
    <property type="match status" value="1"/>
</dbReference>
<dbReference type="FunFam" id="3.40.50.300:FF:000319">
    <property type="entry name" value="DNA repair protein RecN"/>
    <property type="match status" value="1"/>
</dbReference>
<dbReference type="InterPro" id="IPR003395">
    <property type="entry name" value="RecF/RecN/SMC_N"/>
</dbReference>
<dbReference type="GO" id="GO:0006281">
    <property type="term" value="P:DNA repair"/>
    <property type="evidence" value="ECO:0007669"/>
    <property type="project" value="UniProtKB-KW"/>
</dbReference>
<dbReference type="FunFam" id="3.40.50.300:FF:000356">
    <property type="entry name" value="DNA repair protein RecN"/>
    <property type="match status" value="1"/>
</dbReference>
<feature type="domain" description="RecF/RecN/SMC N-terminal" evidence="10">
    <location>
        <begin position="6"/>
        <end position="512"/>
    </location>
</feature>
<dbReference type="GO" id="GO:0006310">
    <property type="term" value="P:DNA recombination"/>
    <property type="evidence" value="ECO:0007669"/>
    <property type="project" value="InterPro"/>
</dbReference>
<evidence type="ECO:0000256" key="1">
    <source>
        <dbReference type="ARBA" id="ARBA00003618"/>
    </source>
</evidence>
<dbReference type="PANTHER" id="PTHR11059:SF0">
    <property type="entry name" value="DNA REPAIR PROTEIN RECN"/>
    <property type="match status" value="1"/>
</dbReference>
<evidence type="ECO:0000256" key="5">
    <source>
        <dbReference type="ARBA" id="ARBA00022763"/>
    </source>
</evidence>
<dbReference type="PIRSF" id="PIRSF003128">
    <property type="entry name" value="RecN"/>
    <property type="match status" value="1"/>
</dbReference>
<dbReference type="CDD" id="cd03241">
    <property type="entry name" value="ABC_RecN"/>
    <property type="match status" value="2"/>
</dbReference>
<accession>V5HJN5</accession>
<dbReference type="GO" id="GO:0005524">
    <property type="term" value="F:ATP binding"/>
    <property type="evidence" value="ECO:0007669"/>
    <property type="project" value="UniProtKB-KW"/>
</dbReference>
<dbReference type="GO" id="GO:0009432">
    <property type="term" value="P:SOS response"/>
    <property type="evidence" value="ECO:0007669"/>
    <property type="project" value="TreeGrafter"/>
</dbReference>
<evidence type="ECO:0000256" key="9">
    <source>
        <dbReference type="PIRNR" id="PIRNR003128"/>
    </source>
</evidence>
<dbReference type="SUPFAM" id="SSF52540">
    <property type="entry name" value="P-loop containing nucleoside triphosphate hydrolases"/>
    <property type="match status" value="2"/>
</dbReference>
<protein>
    <recommendedName>
        <fullName evidence="3 9">DNA repair protein RecN</fullName>
    </recommendedName>
    <alternativeName>
        <fullName evidence="8 9">Recombination protein N</fullName>
    </alternativeName>
</protein>
<dbReference type="EMBL" id="BAUJ01000020">
    <property type="protein sequence ID" value="GAD89470.1"/>
    <property type="molecule type" value="Genomic_DNA"/>
</dbReference>
<dbReference type="InterPro" id="IPR004604">
    <property type="entry name" value="DNA_recomb/repair_RecN"/>
</dbReference>
<dbReference type="NCBIfam" id="TIGR00634">
    <property type="entry name" value="recN"/>
    <property type="match status" value="1"/>
</dbReference>
<evidence type="ECO:0000256" key="2">
    <source>
        <dbReference type="ARBA" id="ARBA00009441"/>
    </source>
</evidence>
<proteinExistence type="inferred from homology"/>
<reference evidence="11 12" key="1">
    <citation type="submission" date="2013-11" db="EMBL/GenBank/DDBJ databases">
        <title>Whole genome shotgun sequence of Vibrio halioticoli NBRC 102217.</title>
        <authorList>
            <person name="Isaki S."/>
            <person name="Kimura A."/>
            <person name="Ohji S."/>
            <person name="Hosoyama A."/>
            <person name="Fujita N."/>
            <person name="Hashimoto M."/>
            <person name="Hosoyama Y."/>
            <person name="Yamazoe A."/>
        </authorList>
    </citation>
    <scope>NUCLEOTIDE SEQUENCE [LARGE SCALE GENOMIC DNA]</scope>
    <source>
        <strain evidence="11 12">NBRC 102217</strain>
    </source>
</reference>
<dbReference type="eggNOG" id="COG0497">
    <property type="taxonomic scope" value="Bacteria"/>
</dbReference>
<dbReference type="Gene3D" id="3.40.50.300">
    <property type="entry name" value="P-loop containing nucleotide triphosphate hydrolases"/>
    <property type="match status" value="2"/>
</dbReference>
<gene>
    <name evidence="11" type="primary">recN</name>
    <name evidence="11" type="ORF">VHA01S_020_00520</name>
</gene>
<evidence type="ECO:0000256" key="7">
    <source>
        <dbReference type="ARBA" id="ARBA00023204"/>
    </source>
</evidence>
<sequence length="557" mass="61825">MDFRMLAHLSVNNFAIVKSLQIELQSGMTTITGETGAGKSIAIDALSLCLGSRSDCCMVRQGEDKVDLCASFMVENNLSAQRWLEDNKLADGGECILRRVISKDGRSRAFINGNPVPVSQLKSLGQTLVSIHGQHAHHQLLKKEYQLNLLDQYAGHQHLMQRVQAHYQTWRQADNTLKQTIKNGQQNLAQKQLLEYQINELDELALSENEFSELEDEHKKLSNCGELVSLSQLSLELITDNDDTNASTLLHSAMNQTQQLSELDNNLCGVNQMLNEALIQIEEASSELRNYLDSIDMDPMRMKMVEDRYSLVMSLAKKHLVLPEDLYQHHQDLAKQIAMLDCSDERIAQLQSDVDNSHAKYLKSSEKLSTSRKRYAKELNKLISQSMHQLSMEKAQFDICINSDVTYTSPLGIDDVEYLVSANPGQPLQPLGKVASGGELSRISLAIQVITAQKVETPSLIFDEVDVGISGPTAAVVGQMLRKLGESTQILCVTHLPQVAGSGHQQMFVAKKTKAGTTETQMFTLNTKQRVEELARLLGGSEITSTTLANAKELMAA</sequence>
<evidence type="ECO:0000256" key="4">
    <source>
        <dbReference type="ARBA" id="ARBA00022741"/>
    </source>
</evidence>
<keyword evidence="4" id="KW-0547">Nucleotide-binding</keyword>
<keyword evidence="7 9" id="KW-0234">DNA repair</keyword>
<comment type="function">
    <text evidence="1 9">May be involved in recombinational repair of damaged DNA.</text>
</comment>
<evidence type="ECO:0000256" key="8">
    <source>
        <dbReference type="ARBA" id="ARBA00033408"/>
    </source>
</evidence>